<evidence type="ECO:0000256" key="2">
    <source>
        <dbReference type="ARBA" id="ARBA00023002"/>
    </source>
</evidence>
<evidence type="ECO:0000313" key="6">
    <source>
        <dbReference type="EMBL" id="OZM55960.1"/>
    </source>
</evidence>
<dbReference type="InterPro" id="IPR029752">
    <property type="entry name" value="D-isomer_DH_CS1"/>
</dbReference>
<feature type="domain" description="D-isomer specific 2-hydroxyacid dehydrogenase catalytic" evidence="4">
    <location>
        <begin position="6"/>
        <end position="320"/>
    </location>
</feature>
<dbReference type="EMBL" id="NPIA01000009">
    <property type="protein sequence ID" value="OZM55960.1"/>
    <property type="molecule type" value="Genomic_DNA"/>
</dbReference>
<dbReference type="InterPro" id="IPR029753">
    <property type="entry name" value="D-isomer_DH_CS"/>
</dbReference>
<dbReference type="InterPro" id="IPR006139">
    <property type="entry name" value="D-isomer_2_OHA_DH_cat_dom"/>
</dbReference>
<evidence type="ECO:0000256" key="3">
    <source>
        <dbReference type="RuleBase" id="RU003719"/>
    </source>
</evidence>
<dbReference type="SUPFAM" id="SSF51735">
    <property type="entry name" value="NAD(P)-binding Rossmann-fold domains"/>
    <property type="match status" value="1"/>
</dbReference>
<dbReference type="GO" id="GO:0005829">
    <property type="term" value="C:cytosol"/>
    <property type="evidence" value="ECO:0007669"/>
    <property type="project" value="TreeGrafter"/>
</dbReference>
<organism evidence="6 7">
    <name type="scientific">Lottiidibacillus patelloidae</name>
    <dbReference type="NCBI Taxonomy" id="2670334"/>
    <lineage>
        <taxon>Bacteria</taxon>
        <taxon>Bacillati</taxon>
        <taxon>Bacillota</taxon>
        <taxon>Bacilli</taxon>
        <taxon>Bacillales</taxon>
        <taxon>Bacillaceae</taxon>
        <taxon>Lottiidibacillus</taxon>
    </lineage>
</organism>
<dbReference type="PANTHER" id="PTHR10996">
    <property type="entry name" value="2-HYDROXYACID DEHYDROGENASE-RELATED"/>
    <property type="match status" value="1"/>
</dbReference>
<dbReference type="GO" id="GO:0016618">
    <property type="term" value="F:hydroxypyruvate reductase [NAD(P)H] activity"/>
    <property type="evidence" value="ECO:0007669"/>
    <property type="project" value="TreeGrafter"/>
</dbReference>
<dbReference type="PROSITE" id="PS00671">
    <property type="entry name" value="D_2_HYDROXYACID_DH_3"/>
    <property type="match status" value="1"/>
</dbReference>
<dbReference type="GO" id="GO:0051287">
    <property type="term" value="F:NAD binding"/>
    <property type="evidence" value="ECO:0007669"/>
    <property type="project" value="InterPro"/>
</dbReference>
<dbReference type="PANTHER" id="PTHR10996:SF283">
    <property type="entry name" value="GLYOXYLATE_HYDROXYPYRUVATE REDUCTASE B"/>
    <property type="match status" value="1"/>
</dbReference>
<dbReference type="Pfam" id="PF02826">
    <property type="entry name" value="2-Hacid_dh_C"/>
    <property type="match status" value="1"/>
</dbReference>
<dbReference type="GO" id="GO:0030267">
    <property type="term" value="F:glyoxylate reductase (NADPH) activity"/>
    <property type="evidence" value="ECO:0007669"/>
    <property type="project" value="TreeGrafter"/>
</dbReference>
<dbReference type="Gene3D" id="3.40.50.720">
    <property type="entry name" value="NAD(P)-binding Rossmann-like Domain"/>
    <property type="match status" value="2"/>
</dbReference>
<comment type="caution">
    <text evidence="6">The sequence shown here is derived from an EMBL/GenBank/DDBJ whole genome shotgun (WGS) entry which is preliminary data.</text>
</comment>
<accession>A0A263BQH6</accession>
<dbReference type="PROSITE" id="PS00065">
    <property type="entry name" value="D_2_HYDROXYACID_DH_1"/>
    <property type="match status" value="1"/>
</dbReference>
<reference evidence="7" key="1">
    <citation type="submission" date="2017-08" db="EMBL/GenBank/DDBJ databases">
        <authorList>
            <person name="Huang Z."/>
        </authorList>
    </citation>
    <scope>NUCLEOTIDE SEQUENCE [LARGE SCALE GENOMIC DNA]</scope>
    <source>
        <strain evidence="7">SA5d-4</strain>
    </source>
</reference>
<reference evidence="6 7" key="2">
    <citation type="submission" date="2017-09" db="EMBL/GenBank/DDBJ databases">
        <title>Bacillus patelloidae sp. nov., isolated from the intestinal tract of a marine limpet.</title>
        <authorList>
            <person name="Liu R."/>
            <person name="Dong C."/>
            <person name="Shao Z."/>
        </authorList>
    </citation>
    <scope>NUCLEOTIDE SEQUENCE [LARGE SCALE GENOMIC DNA]</scope>
    <source>
        <strain evidence="6 7">SA5d-4</strain>
    </source>
</reference>
<dbReference type="InterPro" id="IPR036291">
    <property type="entry name" value="NAD(P)-bd_dom_sf"/>
</dbReference>
<dbReference type="CDD" id="cd05301">
    <property type="entry name" value="GDH"/>
    <property type="match status" value="1"/>
</dbReference>
<gene>
    <name evidence="6" type="ORF">CIB95_14020</name>
</gene>
<dbReference type="Proteomes" id="UP000217083">
    <property type="component" value="Unassembled WGS sequence"/>
</dbReference>
<feature type="domain" description="D-isomer specific 2-hydroxyacid dehydrogenase NAD-binding" evidence="5">
    <location>
        <begin position="111"/>
        <end position="289"/>
    </location>
</feature>
<dbReference type="InterPro" id="IPR050223">
    <property type="entry name" value="D-isomer_2-hydroxyacid_DH"/>
</dbReference>
<dbReference type="Pfam" id="PF00389">
    <property type="entry name" value="2-Hacid_dh"/>
    <property type="match status" value="1"/>
</dbReference>
<keyword evidence="7" id="KW-1185">Reference proteome</keyword>
<evidence type="ECO:0000256" key="1">
    <source>
        <dbReference type="ARBA" id="ARBA00005854"/>
    </source>
</evidence>
<sequence length="321" mass="35515">MEKPFVYITRKLPEELLEPLKQVATIEMWPHDDQPIPYDKLKEKAKKASGLLTMLSDQIDASLLEASPHLKVVANMAVGYDNIDVAAAKKNDITVCNTPDVLTNSTAELTFALMLATARRICEAEQYVKEGKWINWSPFLLAGQDLFRKKLGIVGMGRIGQAVAKRAKGFDMDIYYHNRSRNEHAEAEYGATYLSFHDLISSCDYIICLTPLTSETVKLFNATVFKEMKDTAIFINVSRGAVVDEAALYEALVNKEIAGAGLDVFEKEPIQTTHPLLSLKNVVALPHIGSASVATRWKMGELAVENILAVLQGSKGKTIVE</sequence>
<keyword evidence="2 3" id="KW-0560">Oxidoreductase</keyword>
<comment type="similarity">
    <text evidence="1 3">Belongs to the D-isomer specific 2-hydroxyacid dehydrogenase family.</text>
</comment>
<evidence type="ECO:0000259" key="4">
    <source>
        <dbReference type="Pfam" id="PF00389"/>
    </source>
</evidence>
<dbReference type="SUPFAM" id="SSF52283">
    <property type="entry name" value="Formate/glycerate dehydrogenase catalytic domain-like"/>
    <property type="match status" value="1"/>
</dbReference>
<proteinExistence type="inferred from homology"/>
<dbReference type="AlphaFoldDB" id="A0A263BQH6"/>
<protein>
    <submittedName>
        <fullName evidence="6">D-glycerate dehydrogenase</fullName>
    </submittedName>
</protein>
<dbReference type="RefSeq" id="WP_094926172.1">
    <property type="nucleotide sequence ID" value="NZ_NPIA01000009.1"/>
</dbReference>
<name>A0A263BQH6_9BACI</name>
<dbReference type="InterPro" id="IPR006140">
    <property type="entry name" value="D-isomer_DH_NAD-bd"/>
</dbReference>
<evidence type="ECO:0000259" key="5">
    <source>
        <dbReference type="Pfam" id="PF02826"/>
    </source>
</evidence>
<evidence type="ECO:0000313" key="7">
    <source>
        <dbReference type="Proteomes" id="UP000217083"/>
    </source>
</evidence>
<dbReference type="FunFam" id="3.40.50.720:FF:000462">
    <property type="entry name" value="Glyoxylate reductase (NADP+)"/>
    <property type="match status" value="1"/>
</dbReference>